<reference evidence="1" key="1">
    <citation type="journal article" date="2014" name="BMC Genomics">
        <title>Characterizing the developmental transcriptome of the oriental fruit fly, Bactrocera dorsalis (Diptera: Tephritidae) through comparative genomic analysis with Drosophila melanogaster utilizing modENCODE datasets.</title>
        <authorList>
            <person name="Geib S.M."/>
            <person name="Calla B."/>
            <person name="Hall B."/>
            <person name="Hou S."/>
            <person name="Manoukis N.C."/>
        </authorList>
    </citation>
    <scope>NUCLEOTIDE SEQUENCE</scope>
    <source>
        <strain evidence="1">Punador</strain>
    </source>
</reference>
<organism evidence="1">
    <name type="scientific">Bactrocera dorsalis</name>
    <name type="common">Oriental fruit fly</name>
    <name type="synonym">Dacus dorsalis</name>
    <dbReference type="NCBI Taxonomy" id="27457"/>
    <lineage>
        <taxon>Eukaryota</taxon>
        <taxon>Metazoa</taxon>
        <taxon>Ecdysozoa</taxon>
        <taxon>Arthropoda</taxon>
        <taxon>Hexapoda</taxon>
        <taxon>Insecta</taxon>
        <taxon>Pterygota</taxon>
        <taxon>Neoptera</taxon>
        <taxon>Endopterygota</taxon>
        <taxon>Diptera</taxon>
        <taxon>Brachycera</taxon>
        <taxon>Muscomorpha</taxon>
        <taxon>Tephritoidea</taxon>
        <taxon>Tephritidae</taxon>
        <taxon>Bactrocera</taxon>
        <taxon>Bactrocera</taxon>
    </lineage>
</organism>
<dbReference type="EMBL" id="GAKP01013200">
    <property type="protein sequence ID" value="JAC45752.1"/>
    <property type="molecule type" value="Transcribed_RNA"/>
</dbReference>
<protein>
    <submittedName>
        <fullName evidence="1">Retrovirus-related Pol polyprotein from transposon gypsy</fullName>
    </submittedName>
</protein>
<name>A0A034VUK1_BACDO</name>
<evidence type="ECO:0000313" key="1">
    <source>
        <dbReference type="EMBL" id="JAC45752.1"/>
    </source>
</evidence>
<feature type="non-terminal residue" evidence="1">
    <location>
        <position position="1"/>
    </location>
</feature>
<accession>A0A034VUK1</accession>
<sequence>KNPNTKLKRWKILIEEYGAKLKYKPGHENIVADALSRQINIMSDTSMHSAESSAPRNIKMIAKPLNSFQTQIILTPSQTNEKTATTIFPRHERFEIKYNTEEYMIQTLKQIMKPKIVTAFHTALETWHKHKEKIANIFSTYYKVFTQNKLHDIIEQIDRENILDFTHKRAHRNALNNYKEITNYIINL</sequence>
<gene>
    <name evidence="1" type="primary">POLY</name>
</gene>
<proteinExistence type="predicted"/>
<dbReference type="AlphaFoldDB" id="A0A034VUK1"/>